<dbReference type="Proteomes" id="UP000317422">
    <property type="component" value="Unassembled WGS sequence"/>
</dbReference>
<feature type="transmembrane region" description="Helical" evidence="2">
    <location>
        <begin position="39"/>
        <end position="60"/>
    </location>
</feature>
<dbReference type="InterPro" id="IPR046672">
    <property type="entry name" value="DUF6542"/>
</dbReference>
<feature type="transmembrane region" description="Helical" evidence="2">
    <location>
        <begin position="88"/>
        <end position="110"/>
    </location>
</feature>
<feature type="compositionally biased region" description="Low complexity" evidence="1">
    <location>
        <begin position="24"/>
        <end position="36"/>
    </location>
</feature>
<dbReference type="Pfam" id="PF20177">
    <property type="entry name" value="DUF6542"/>
    <property type="match status" value="1"/>
</dbReference>
<dbReference type="EMBL" id="VFQC01000001">
    <property type="protein sequence ID" value="TQN32865.1"/>
    <property type="molecule type" value="Genomic_DNA"/>
</dbReference>
<feature type="domain" description="DUF6542" evidence="3">
    <location>
        <begin position="38"/>
        <end position="152"/>
    </location>
</feature>
<proteinExistence type="predicted"/>
<dbReference type="RefSeq" id="WP_141924313.1">
    <property type="nucleotide sequence ID" value="NZ_VFQC01000001.1"/>
</dbReference>
<reference evidence="4 5" key="1">
    <citation type="submission" date="2019-06" db="EMBL/GenBank/DDBJ databases">
        <title>Sequencing the genomes of 1000 actinobacteria strains.</title>
        <authorList>
            <person name="Klenk H.-P."/>
        </authorList>
    </citation>
    <scope>NUCLEOTIDE SEQUENCE [LARGE SCALE GENOMIC DNA]</scope>
    <source>
        <strain evidence="4 5">DSM 45015</strain>
    </source>
</reference>
<protein>
    <recommendedName>
        <fullName evidence="3">DUF6542 domain-containing protein</fullName>
    </recommendedName>
</protein>
<feature type="transmembrane region" description="Helical" evidence="2">
    <location>
        <begin position="122"/>
        <end position="149"/>
    </location>
</feature>
<accession>A0A543NM00</accession>
<evidence type="ECO:0000256" key="2">
    <source>
        <dbReference type="SAM" id="Phobius"/>
    </source>
</evidence>
<keyword evidence="2" id="KW-0472">Membrane</keyword>
<sequence>MAARNPEVPARSRTPVATRQRNSRGTARGPAPAAPRARLTARGAVLALTATSFLAVVAAGMSGNPLASEIAFPAACALAVLLVRDGDLLPLAASPPLAFGVATLAAHTVLNLNSDSVASGVAVGVTTTLAATAPALFLGTALVLVVALVRGMPGEVRELNDAFHGRRPRARRGG</sequence>
<evidence type="ECO:0000259" key="3">
    <source>
        <dbReference type="Pfam" id="PF20177"/>
    </source>
</evidence>
<keyword evidence="2" id="KW-0812">Transmembrane</keyword>
<evidence type="ECO:0000313" key="5">
    <source>
        <dbReference type="Proteomes" id="UP000317422"/>
    </source>
</evidence>
<keyword evidence="5" id="KW-1185">Reference proteome</keyword>
<gene>
    <name evidence="4" type="ORF">FHX37_2851</name>
</gene>
<keyword evidence="2" id="KW-1133">Transmembrane helix</keyword>
<organism evidence="4 5">
    <name type="scientific">Haloactinospora alba</name>
    <dbReference type="NCBI Taxonomy" id="405555"/>
    <lineage>
        <taxon>Bacteria</taxon>
        <taxon>Bacillati</taxon>
        <taxon>Actinomycetota</taxon>
        <taxon>Actinomycetes</taxon>
        <taxon>Streptosporangiales</taxon>
        <taxon>Nocardiopsidaceae</taxon>
        <taxon>Haloactinospora</taxon>
    </lineage>
</organism>
<feature type="transmembrane region" description="Helical" evidence="2">
    <location>
        <begin position="66"/>
        <end position="83"/>
    </location>
</feature>
<name>A0A543NM00_9ACTN</name>
<evidence type="ECO:0000313" key="4">
    <source>
        <dbReference type="EMBL" id="TQN32865.1"/>
    </source>
</evidence>
<dbReference type="AlphaFoldDB" id="A0A543NM00"/>
<comment type="caution">
    <text evidence="4">The sequence shown here is derived from an EMBL/GenBank/DDBJ whole genome shotgun (WGS) entry which is preliminary data.</text>
</comment>
<evidence type="ECO:0000256" key="1">
    <source>
        <dbReference type="SAM" id="MobiDB-lite"/>
    </source>
</evidence>
<feature type="region of interest" description="Disordered" evidence="1">
    <location>
        <begin position="1"/>
        <end position="36"/>
    </location>
</feature>